<organism evidence="7 8">
    <name type="scientific">Babesia ovis</name>
    <dbReference type="NCBI Taxonomy" id="5869"/>
    <lineage>
        <taxon>Eukaryota</taxon>
        <taxon>Sar</taxon>
        <taxon>Alveolata</taxon>
        <taxon>Apicomplexa</taxon>
        <taxon>Aconoidasida</taxon>
        <taxon>Piroplasmida</taxon>
        <taxon>Babesiidae</taxon>
        <taxon>Babesia</taxon>
    </lineage>
</organism>
<dbReference type="Gene3D" id="2.20.25.190">
    <property type="match status" value="1"/>
</dbReference>
<keyword evidence="5" id="KW-0805">Transcription regulation</keyword>
<keyword evidence="5" id="KW-0863">Zinc-finger</keyword>
<reference evidence="7" key="1">
    <citation type="submission" date="2019-12" db="EMBL/GenBank/DDBJ databases">
        <title>Genome sequence of Babesia ovis.</title>
        <authorList>
            <person name="Yamagishi J."/>
            <person name="Sevinc F."/>
            <person name="Xuan X."/>
        </authorList>
    </citation>
    <scope>NUCLEOTIDE SEQUENCE</scope>
    <source>
        <strain evidence="7">Selcuk</strain>
    </source>
</reference>
<dbReference type="PANTHER" id="PTHR20934:SF0">
    <property type="entry name" value="TRANSCRIPTION ELONGATION FACTOR 1 HOMOLOG"/>
    <property type="match status" value="1"/>
</dbReference>
<comment type="function">
    <text evidence="5">Transcription elongation factor implicated in the maintenance of proper chromatin structure in actively transcribed regions.</text>
</comment>
<keyword evidence="5" id="KW-0804">Transcription</keyword>
<protein>
    <recommendedName>
        <fullName evidence="5">Transcription elongation factor 1 homolog</fullName>
    </recommendedName>
</protein>
<dbReference type="GO" id="GO:0000993">
    <property type="term" value="F:RNA polymerase II complex binding"/>
    <property type="evidence" value="ECO:0007669"/>
    <property type="project" value="TreeGrafter"/>
</dbReference>
<gene>
    <name evidence="7" type="ORF">BaOVIS_028270</name>
</gene>
<comment type="similarity">
    <text evidence="2 5">Belongs to the ELOF1 family.</text>
</comment>
<accession>A0A9W5WVY3</accession>
<dbReference type="Pfam" id="PF05129">
    <property type="entry name" value="Zn_ribbon_Elf1"/>
    <property type="match status" value="1"/>
</dbReference>
<dbReference type="GO" id="GO:0006368">
    <property type="term" value="P:transcription elongation by RNA polymerase II"/>
    <property type="evidence" value="ECO:0007669"/>
    <property type="project" value="TreeGrafter"/>
</dbReference>
<dbReference type="InterPro" id="IPR038567">
    <property type="entry name" value="T_Elf1_sf"/>
</dbReference>
<evidence type="ECO:0000256" key="4">
    <source>
        <dbReference type="ARBA" id="ARBA00023242"/>
    </source>
</evidence>
<dbReference type="GO" id="GO:0008270">
    <property type="term" value="F:zinc ion binding"/>
    <property type="evidence" value="ECO:0007669"/>
    <property type="project" value="UniProtKB-KW"/>
</dbReference>
<keyword evidence="8" id="KW-1185">Reference proteome</keyword>
<keyword evidence="4 5" id="KW-0539">Nucleus</keyword>
<evidence type="ECO:0000313" key="7">
    <source>
        <dbReference type="EMBL" id="GFE55423.1"/>
    </source>
</evidence>
<keyword evidence="3 5" id="KW-0862">Zinc</keyword>
<evidence type="ECO:0000313" key="8">
    <source>
        <dbReference type="Proteomes" id="UP001057455"/>
    </source>
</evidence>
<dbReference type="EMBL" id="BLIY01000021">
    <property type="protein sequence ID" value="GFE55423.1"/>
    <property type="molecule type" value="Genomic_DNA"/>
</dbReference>
<dbReference type="SUPFAM" id="SSF57783">
    <property type="entry name" value="Zinc beta-ribbon"/>
    <property type="match status" value="1"/>
</dbReference>
<evidence type="ECO:0000256" key="5">
    <source>
        <dbReference type="RuleBase" id="RU364033"/>
    </source>
</evidence>
<dbReference type="PANTHER" id="PTHR20934">
    <property type="entry name" value="TRANSCRIPTION ELONGATION FACTOR 1 HOMOLOG"/>
    <property type="match status" value="1"/>
</dbReference>
<dbReference type="GO" id="GO:0008023">
    <property type="term" value="C:transcription elongation factor complex"/>
    <property type="evidence" value="ECO:0007669"/>
    <property type="project" value="TreeGrafter"/>
</dbReference>
<feature type="compositionally biased region" description="Polar residues" evidence="6">
    <location>
        <begin position="50"/>
        <end position="60"/>
    </location>
</feature>
<evidence type="ECO:0000256" key="3">
    <source>
        <dbReference type="ARBA" id="ARBA00022833"/>
    </source>
</evidence>
<feature type="compositionally biased region" description="Polar residues" evidence="6">
    <location>
        <begin position="70"/>
        <end position="89"/>
    </location>
</feature>
<dbReference type="AlphaFoldDB" id="A0A9W5WVY3"/>
<evidence type="ECO:0000256" key="2">
    <source>
        <dbReference type="ARBA" id="ARBA00009730"/>
    </source>
</evidence>
<evidence type="ECO:0000256" key="6">
    <source>
        <dbReference type="SAM" id="MobiDB-lite"/>
    </source>
</evidence>
<name>A0A9W5WVY3_BABOV</name>
<dbReference type="InterPro" id="IPR007808">
    <property type="entry name" value="Elf1"/>
</dbReference>
<proteinExistence type="inferred from homology"/>
<comment type="subcellular location">
    <subcellularLocation>
        <location evidence="1 5">Nucleus</location>
    </subcellularLocation>
</comment>
<keyword evidence="5" id="KW-0479">Metal-binding</keyword>
<dbReference type="OrthoDB" id="445983at2759"/>
<comment type="caution">
    <text evidence="7">The sequence shown here is derived from an EMBL/GenBank/DDBJ whole genome shotgun (WGS) entry which is preliminary data.</text>
</comment>
<feature type="region of interest" description="Disordered" evidence="6">
    <location>
        <begin position="50"/>
        <end position="100"/>
    </location>
</feature>
<dbReference type="Proteomes" id="UP001057455">
    <property type="component" value="Unassembled WGS sequence"/>
</dbReference>
<evidence type="ECO:0000256" key="1">
    <source>
        <dbReference type="ARBA" id="ARBA00004123"/>
    </source>
</evidence>
<sequence length="165" mass="17735">MLSSDNQSGVGLLSCRICGVKFSTRVTVLDEAIDVYSLWMDSCRESQQLDATSLRTNGETNRGENHGIESKTQVRSTAATVKHSPQTSDIPVVKGGGTPEVLGSQTKTNEHLPKHKFVDEVSSTVFSGISGGNRSKRIIDATEETGTVPAFTVDTLKGESLFDDD</sequence>